<feature type="compositionally biased region" description="Basic and acidic residues" evidence="5">
    <location>
        <begin position="1"/>
        <end position="12"/>
    </location>
</feature>
<evidence type="ECO:0000259" key="6">
    <source>
        <dbReference type="Pfam" id="PF03732"/>
    </source>
</evidence>
<dbReference type="EMBL" id="LSSK01000556">
    <property type="protein sequence ID" value="OMH82946.1"/>
    <property type="molecule type" value="Genomic_DNA"/>
</dbReference>
<feature type="compositionally biased region" description="Acidic residues" evidence="5">
    <location>
        <begin position="13"/>
        <end position="23"/>
    </location>
</feature>
<dbReference type="Pfam" id="PF03732">
    <property type="entry name" value="Retrotrans_gag"/>
    <property type="match status" value="1"/>
</dbReference>
<dbReference type="Pfam" id="PF08284">
    <property type="entry name" value="RVP_2"/>
    <property type="match status" value="1"/>
</dbReference>
<feature type="domain" description="Retrotransposon gag" evidence="6">
    <location>
        <begin position="88"/>
        <end position="175"/>
    </location>
</feature>
<dbReference type="GO" id="GO:0004519">
    <property type="term" value="F:endonuclease activity"/>
    <property type="evidence" value="ECO:0007669"/>
    <property type="project" value="UniProtKB-KW"/>
</dbReference>
<dbReference type="AlphaFoldDB" id="A0A1R1PPM7"/>
<dbReference type="GO" id="GO:0008270">
    <property type="term" value="F:zinc ion binding"/>
    <property type="evidence" value="ECO:0007669"/>
    <property type="project" value="InterPro"/>
</dbReference>
<keyword evidence="1" id="KW-0808">Transferase</keyword>
<evidence type="ECO:0000256" key="4">
    <source>
        <dbReference type="ARBA" id="ARBA00022759"/>
    </source>
</evidence>
<dbReference type="InterPro" id="IPR050951">
    <property type="entry name" value="Retrovirus_Pol_polyprotein"/>
</dbReference>
<evidence type="ECO:0000313" key="8">
    <source>
        <dbReference type="Proteomes" id="UP000188320"/>
    </source>
</evidence>
<dbReference type="CDD" id="cd00303">
    <property type="entry name" value="retropepsin_like"/>
    <property type="match status" value="1"/>
</dbReference>
<dbReference type="Proteomes" id="UP000188320">
    <property type="component" value="Unassembled WGS sequence"/>
</dbReference>
<dbReference type="Gene3D" id="1.10.340.70">
    <property type="match status" value="1"/>
</dbReference>
<dbReference type="Gene3D" id="2.40.70.10">
    <property type="entry name" value="Acid Proteases"/>
    <property type="match status" value="1"/>
</dbReference>
<dbReference type="SUPFAM" id="SSF57756">
    <property type="entry name" value="Retrovirus zinc finger-like domains"/>
    <property type="match status" value="1"/>
</dbReference>
<dbReference type="InterPro" id="IPR036875">
    <property type="entry name" value="Znf_CCHC_sf"/>
</dbReference>
<evidence type="ECO:0000256" key="1">
    <source>
        <dbReference type="ARBA" id="ARBA00022679"/>
    </source>
</evidence>
<protein>
    <submittedName>
        <fullName evidence="7">Transposon Tf2-6 polyprotein</fullName>
    </submittedName>
</protein>
<comment type="caution">
    <text evidence="7">The sequence shown here is derived from an EMBL/GenBank/DDBJ whole genome shotgun (WGS) entry which is preliminary data.</text>
</comment>
<proteinExistence type="predicted"/>
<dbReference type="PANTHER" id="PTHR37984">
    <property type="entry name" value="PROTEIN CBG26694"/>
    <property type="match status" value="1"/>
</dbReference>
<name>A0A1R1PPM7_ZANCU</name>
<keyword evidence="2" id="KW-0548">Nucleotidyltransferase</keyword>
<evidence type="ECO:0000313" key="7">
    <source>
        <dbReference type="EMBL" id="OMH82946.1"/>
    </source>
</evidence>
<feature type="region of interest" description="Disordered" evidence="5">
    <location>
        <begin position="1"/>
        <end position="35"/>
    </location>
</feature>
<dbReference type="InterPro" id="IPR005162">
    <property type="entry name" value="Retrotrans_gag_dom"/>
</dbReference>
<gene>
    <name evidence="7" type="ORF">AX774_g3558</name>
</gene>
<organism evidence="7 8">
    <name type="scientific">Zancudomyces culisetae</name>
    <name type="common">Gut fungus</name>
    <name type="synonym">Smittium culisetae</name>
    <dbReference type="NCBI Taxonomy" id="1213189"/>
    <lineage>
        <taxon>Eukaryota</taxon>
        <taxon>Fungi</taxon>
        <taxon>Fungi incertae sedis</taxon>
        <taxon>Zoopagomycota</taxon>
        <taxon>Kickxellomycotina</taxon>
        <taxon>Harpellomycetes</taxon>
        <taxon>Harpellales</taxon>
        <taxon>Legeriomycetaceae</taxon>
        <taxon>Zancudomyces</taxon>
    </lineage>
</organism>
<keyword evidence="3" id="KW-0540">Nuclease</keyword>
<reference evidence="8" key="1">
    <citation type="submission" date="2017-01" db="EMBL/GenBank/DDBJ databases">
        <authorList>
            <person name="Wang Y."/>
            <person name="White M."/>
            <person name="Kvist S."/>
            <person name="Moncalvo J.-M."/>
        </authorList>
    </citation>
    <scope>NUCLEOTIDE SEQUENCE [LARGE SCALE GENOMIC DNA]</scope>
    <source>
        <strain evidence="8">COL-18-3</strain>
    </source>
</reference>
<keyword evidence="8" id="KW-1185">Reference proteome</keyword>
<dbReference type="OrthoDB" id="5597136at2759"/>
<dbReference type="GO" id="GO:0003676">
    <property type="term" value="F:nucleic acid binding"/>
    <property type="evidence" value="ECO:0007669"/>
    <property type="project" value="InterPro"/>
</dbReference>
<evidence type="ECO:0000256" key="2">
    <source>
        <dbReference type="ARBA" id="ARBA00022695"/>
    </source>
</evidence>
<evidence type="ECO:0000256" key="3">
    <source>
        <dbReference type="ARBA" id="ARBA00022722"/>
    </source>
</evidence>
<dbReference type="PANTHER" id="PTHR37984:SF5">
    <property type="entry name" value="PROTEIN NYNRIN-LIKE"/>
    <property type="match status" value="1"/>
</dbReference>
<keyword evidence="4" id="KW-0255">Endonuclease</keyword>
<dbReference type="GO" id="GO:0016779">
    <property type="term" value="F:nucleotidyltransferase activity"/>
    <property type="evidence" value="ECO:0007669"/>
    <property type="project" value="UniProtKB-KW"/>
</dbReference>
<sequence length="945" mass="109857">MFSKRAEKLREDTTDDESEEVEVQETSAPEPTTDRIPLNMNFTFNRGIPDVAMFDSNTTTNVEEWLDRYELMARINSWMEKDKIDFLELFLTGKDLRWYKINKSKLEKWKKVREEFLEKFEGKDREARAWNQLQSLKQSDYLDFEDFETEFSKLVSTVDIKDERIRLKFFVDALNPKYQRQILKAKVKDVKSAIAIIQAEEDVEKILPTVRETSEKPKSTSRKVMKVHKSNEGPDMYEALIKKFDELSLNLLARLEKRPNYSEKSAPQPRRPFKKVECTYCKRPGHEAAACYKRQKDQKQEINCIEIERKTDGNKDTELYAVDKRKRDENNGMDFQPAHAKIRVAQKEPNKTGPVIKPATLRVRKKMDIRLSENIQKFSIGSELDKLKPDISLGQLLQSSPEIRKELVDLFKKIEAKELNTIVEDRTTTTNCKAYIEVFGKHQLTVIDTGAACSVISEQFMDMLGLKIEQKDHSMLITADGTKHETLGIIRDVPFVIAGFIFPGDLVVMEGGLNRMVLGADWLLKHQANIDLSNMELLLPTVEGDVVVSLMITETDGPKQTNEYEYYSMIKEVDNREQKEKLPENIAEIRTDHMALLKVFDSQELNGRVARWAMFLREYDFELEHCRGPNNPTDYLSRNVETGEKENKITKYEELMVIDVLHHKAIENYLRDFSYPLRADEEFRAKLRKRAKPYKLVNGKVCKYSRESGIREVLHSDNAKLMIREIHEEGHEGILNTLNRVKNKYVGRGLRKIVEEVKNGNASDNCACTIPNHGYIWKALLVVRSMKNRSTGFSPSEMLYGVKMQTPSTWMPPAEIDNLEEEILQRMRVVQISIPKMREKAMENNAKSKSVMKQRYDKVVKRYQFKEGDLVLKRISGPGGKFDPIWEGPYEIIKCYTKGVYLIKDPDENMDTVNGDRLKAYKYSERMVPEVVPSSLRTKIRRYRN</sequence>
<keyword evidence="4" id="KW-0378">Hydrolase</keyword>
<dbReference type="InterPro" id="IPR021109">
    <property type="entry name" value="Peptidase_aspartic_dom_sf"/>
</dbReference>
<accession>A0A1R1PPM7</accession>
<dbReference type="SUPFAM" id="SSF50630">
    <property type="entry name" value="Acid proteases"/>
    <property type="match status" value="1"/>
</dbReference>
<evidence type="ECO:0000256" key="5">
    <source>
        <dbReference type="SAM" id="MobiDB-lite"/>
    </source>
</evidence>